<dbReference type="SUPFAM" id="SSF53474">
    <property type="entry name" value="alpha/beta-Hydrolases"/>
    <property type="match status" value="1"/>
</dbReference>
<dbReference type="GO" id="GO:0004301">
    <property type="term" value="F:epoxide hydrolase activity"/>
    <property type="evidence" value="ECO:0007669"/>
    <property type="project" value="TreeGrafter"/>
</dbReference>
<dbReference type="InterPro" id="IPR000639">
    <property type="entry name" value="Epox_hydrolase-like"/>
</dbReference>
<name>A0A8H4QWG6_9AGAR</name>
<reference evidence="6 7" key="1">
    <citation type="submission" date="2019-12" db="EMBL/GenBank/DDBJ databases">
        <authorList>
            <person name="Floudas D."/>
            <person name="Bentzer J."/>
            <person name="Ahren D."/>
            <person name="Johansson T."/>
            <person name="Persson P."/>
            <person name="Tunlid A."/>
        </authorList>
    </citation>
    <scope>NUCLEOTIDE SEQUENCE [LARGE SCALE GENOMIC DNA]</scope>
    <source>
        <strain evidence="6 7">CBS 102.39</strain>
    </source>
</reference>
<evidence type="ECO:0000256" key="1">
    <source>
        <dbReference type="ARBA" id="ARBA00010088"/>
    </source>
</evidence>
<gene>
    <name evidence="6" type="ORF">D9613_005927</name>
</gene>
<evidence type="ECO:0000256" key="2">
    <source>
        <dbReference type="ARBA" id="ARBA00022797"/>
    </source>
</evidence>
<feature type="active site" description="Nucleophile" evidence="4">
    <location>
        <position position="182"/>
    </location>
</feature>
<protein>
    <recommendedName>
        <fullName evidence="5">Epoxide hydrolase N-terminal domain-containing protein</fullName>
    </recommendedName>
</protein>
<dbReference type="Pfam" id="PF06441">
    <property type="entry name" value="EHN"/>
    <property type="match status" value="1"/>
</dbReference>
<keyword evidence="3" id="KW-0378">Hydrolase</keyword>
<dbReference type="PANTHER" id="PTHR21661:SF35">
    <property type="entry name" value="EPOXIDE HYDROLASE"/>
    <property type="match status" value="1"/>
</dbReference>
<dbReference type="InterPro" id="IPR029058">
    <property type="entry name" value="AB_hydrolase_fold"/>
</dbReference>
<accession>A0A8H4QWG6</accession>
<evidence type="ECO:0000259" key="5">
    <source>
        <dbReference type="Pfam" id="PF06441"/>
    </source>
</evidence>
<dbReference type="Gene3D" id="3.40.50.1820">
    <property type="entry name" value="alpha/beta hydrolase"/>
    <property type="match status" value="1"/>
</dbReference>
<comment type="similarity">
    <text evidence="1">Belongs to the peptidase S33 family.</text>
</comment>
<dbReference type="InterPro" id="IPR016292">
    <property type="entry name" value="Epoxide_hydrolase"/>
</dbReference>
<feature type="active site" description="Proton acceptor" evidence="4">
    <location>
        <position position="370"/>
    </location>
</feature>
<dbReference type="PANTHER" id="PTHR21661">
    <property type="entry name" value="EPOXIDE HYDROLASE 1-RELATED"/>
    <property type="match status" value="1"/>
</dbReference>
<evidence type="ECO:0000313" key="6">
    <source>
        <dbReference type="EMBL" id="KAF4617587.1"/>
    </source>
</evidence>
<dbReference type="GO" id="GO:0097176">
    <property type="term" value="P:epoxide metabolic process"/>
    <property type="evidence" value="ECO:0007669"/>
    <property type="project" value="TreeGrafter"/>
</dbReference>
<proteinExistence type="inferred from homology"/>
<keyword evidence="2" id="KW-0058">Aromatic hydrocarbons catabolism</keyword>
<dbReference type="Proteomes" id="UP000521872">
    <property type="component" value="Unassembled WGS sequence"/>
</dbReference>
<feature type="active site" description="Proton donor" evidence="4">
    <location>
        <position position="316"/>
    </location>
</feature>
<sequence>MAEVPYKIAVADESIQLLKQKLALTTFPDELENAGWEYGVPLADVRRLIARWKDGYDWRKYEAQINEELPQFTRDIDVEGFGKLNIHYVHKKSEVANAIPLLFVHGFKFWPGSFTEVQKVLPLLIQGGSDYPAFHVVALGIPGFGFSEAPTKPGFALAQYAEVANKLMLALGYNEYVTQGGDWGFTITLKIAQDYGGKHSKAWHVNSQLTAPPHPTYTPSLYLKHLFSRYTAKEKEGLKRTDWFFNKGYGYHKLHETYPQTIGYSLADSPAGLLAWIYEKLVTWSDSYPWDDDEVLTWISIYWFSRAGPAAASRIYYEVLKPDPLLFKKPTPTSIPKGISAFPKDIFVLPRSWYSAKNLVFVSEHDKGGHFASHETPQELVDDVRKMFGKQGPCFGVVPGKNGFA</sequence>
<organism evidence="6 7">
    <name type="scientific">Agrocybe pediades</name>
    <dbReference type="NCBI Taxonomy" id="84607"/>
    <lineage>
        <taxon>Eukaryota</taxon>
        <taxon>Fungi</taxon>
        <taxon>Dikarya</taxon>
        <taxon>Basidiomycota</taxon>
        <taxon>Agaricomycotina</taxon>
        <taxon>Agaricomycetes</taxon>
        <taxon>Agaricomycetidae</taxon>
        <taxon>Agaricales</taxon>
        <taxon>Agaricineae</taxon>
        <taxon>Strophariaceae</taxon>
        <taxon>Agrocybe</taxon>
    </lineage>
</organism>
<keyword evidence="7" id="KW-1185">Reference proteome</keyword>
<dbReference type="PRINTS" id="PR00412">
    <property type="entry name" value="EPOXHYDRLASE"/>
</dbReference>
<dbReference type="PIRSF" id="PIRSF001112">
    <property type="entry name" value="Epoxide_hydrolase"/>
    <property type="match status" value="1"/>
</dbReference>
<comment type="caution">
    <text evidence="6">The sequence shown here is derived from an EMBL/GenBank/DDBJ whole genome shotgun (WGS) entry which is preliminary data.</text>
</comment>
<dbReference type="AlphaFoldDB" id="A0A8H4QWG6"/>
<feature type="domain" description="Epoxide hydrolase N-terminal" evidence="5">
    <location>
        <begin position="5"/>
        <end position="117"/>
    </location>
</feature>
<dbReference type="EMBL" id="JAACJL010000030">
    <property type="protein sequence ID" value="KAF4617587.1"/>
    <property type="molecule type" value="Genomic_DNA"/>
</dbReference>
<evidence type="ECO:0000256" key="3">
    <source>
        <dbReference type="ARBA" id="ARBA00022801"/>
    </source>
</evidence>
<evidence type="ECO:0000313" key="7">
    <source>
        <dbReference type="Proteomes" id="UP000521872"/>
    </source>
</evidence>
<dbReference type="InterPro" id="IPR010497">
    <property type="entry name" value="Epoxide_hydro_N"/>
</dbReference>
<evidence type="ECO:0000256" key="4">
    <source>
        <dbReference type="PIRSR" id="PIRSR001112-1"/>
    </source>
</evidence>